<dbReference type="Proteomes" id="UP001377567">
    <property type="component" value="Unassembled WGS sequence"/>
</dbReference>
<organism evidence="1 2">
    <name type="scientific">Maudiozyma humilis</name>
    <name type="common">Sour dough yeast</name>
    <name type="synonym">Kazachstania humilis</name>
    <dbReference type="NCBI Taxonomy" id="51915"/>
    <lineage>
        <taxon>Eukaryota</taxon>
        <taxon>Fungi</taxon>
        <taxon>Dikarya</taxon>
        <taxon>Ascomycota</taxon>
        <taxon>Saccharomycotina</taxon>
        <taxon>Saccharomycetes</taxon>
        <taxon>Saccharomycetales</taxon>
        <taxon>Saccharomycetaceae</taxon>
        <taxon>Maudiozyma</taxon>
    </lineage>
</organism>
<evidence type="ECO:0000313" key="2">
    <source>
        <dbReference type="Proteomes" id="UP001377567"/>
    </source>
</evidence>
<accession>A0AAV5S6Q8</accession>
<dbReference type="AlphaFoldDB" id="A0AAV5S6Q8"/>
<sequence>MKRPVTIPKWVKRYPAVPNAAQFKQLETKVIDRYLAKEYNRLLSRYNAIYRFNWIKHNDRKVIDLDHTWKQYMKPYTGQLYLLKSKINTRVFAKCMGLLPDSNNNITPWNKDTRMAFQSVSVLEQLLLDLPSNGDLQLTGVGVRLGKGAMEGVSEIEPLLEEAQNRYKDLDYNKLLSIAKQGQKGVGAGGESRQAAKLFLERLAKQNIMHPSTTTDGQWLLFSRDREEEPPIP</sequence>
<comment type="caution">
    <text evidence="1">The sequence shown here is derived from an EMBL/GenBank/DDBJ whole genome shotgun (WGS) entry which is preliminary data.</text>
</comment>
<gene>
    <name evidence="1" type="ORF">DAKH74_049110</name>
</gene>
<reference evidence="1 2" key="1">
    <citation type="journal article" date="2023" name="Elife">
        <title>Identification of key yeast species and microbe-microbe interactions impacting larval growth of Drosophila in the wild.</title>
        <authorList>
            <person name="Mure A."/>
            <person name="Sugiura Y."/>
            <person name="Maeda R."/>
            <person name="Honda K."/>
            <person name="Sakurai N."/>
            <person name="Takahashi Y."/>
            <person name="Watada M."/>
            <person name="Katoh T."/>
            <person name="Gotoh A."/>
            <person name="Gotoh Y."/>
            <person name="Taniguchi I."/>
            <person name="Nakamura K."/>
            <person name="Hayashi T."/>
            <person name="Katayama T."/>
            <person name="Uemura T."/>
            <person name="Hattori Y."/>
        </authorList>
    </citation>
    <scope>NUCLEOTIDE SEQUENCE [LARGE SCALE GENOMIC DNA]</scope>
    <source>
        <strain evidence="1 2">KH-74</strain>
    </source>
</reference>
<evidence type="ECO:0000313" key="1">
    <source>
        <dbReference type="EMBL" id="GMM58294.1"/>
    </source>
</evidence>
<protein>
    <submittedName>
        <fullName evidence="1">Cbt1 protein</fullName>
    </submittedName>
</protein>
<name>A0AAV5S6Q8_MAUHU</name>
<dbReference type="EMBL" id="BTGD01000025">
    <property type="protein sequence ID" value="GMM58294.1"/>
    <property type="molecule type" value="Genomic_DNA"/>
</dbReference>
<keyword evidence="2" id="KW-1185">Reference proteome</keyword>
<proteinExistence type="predicted"/>